<dbReference type="GO" id="GO:0005975">
    <property type="term" value="P:carbohydrate metabolic process"/>
    <property type="evidence" value="ECO:0007669"/>
    <property type="project" value="InterPro"/>
</dbReference>
<keyword evidence="2" id="KW-0378">Hydrolase</keyword>
<feature type="region of interest" description="Disordered" evidence="6">
    <location>
        <begin position="108"/>
        <end position="132"/>
    </location>
</feature>
<keyword evidence="3" id="KW-0326">Glycosidase</keyword>
<dbReference type="PROSITE" id="PS00572">
    <property type="entry name" value="GLYCOSYL_HYDROL_F1_1"/>
    <property type="match status" value="1"/>
</dbReference>
<evidence type="ECO:0000256" key="5">
    <source>
        <dbReference type="RuleBase" id="RU003690"/>
    </source>
</evidence>
<dbReference type="Proteomes" id="UP000027120">
    <property type="component" value="Unassembled WGS sequence"/>
</dbReference>
<dbReference type="AlphaFoldDB" id="A0A067G0V7"/>
<dbReference type="GO" id="GO:0004553">
    <property type="term" value="F:hydrolase activity, hydrolyzing O-glycosyl compounds"/>
    <property type="evidence" value="ECO:0007669"/>
    <property type="project" value="InterPro"/>
</dbReference>
<evidence type="ECO:0008006" key="10">
    <source>
        <dbReference type="Google" id="ProtNLM"/>
    </source>
</evidence>
<evidence type="ECO:0000313" key="8">
    <source>
        <dbReference type="EMBL" id="KDO72035.1"/>
    </source>
</evidence>
<evidence type="ECO:0000256" key="1">
    <source>
        <dbReference type="ARBA" id="ARBA00010838"/>
    </source>
</evidence>
<name>A0A067G0V7_CITSI</name>
<dbReference type="PANTHER" id="PTHR10353:SF209">
    <property type="entry name" value="GALACTOLIPID GALACTOSYLTRANSFERASE SFR2, CHLOROPLASTIC"/>
    <property type="match status" value="1"/>
</dbReference>
<keyword evidence="9" id="KW-1185">Reference proteome</keyword>
<dbReference type="EMBL" id="KK784888">
    <property type="protein sequence ID" value="KDO72035.1"/>
    <property type="molecule type" value="Genomic_DNA"/>
</dbReference>
<evidence type="ECO:0000256" key="4">
    <source>
        <dbReference type="PROSITE-ProRule" id="PRU10055"/>
    </source>
</evidence>
<proteinExistence type="inferred from homology"/>
<organism evidence="8 9">
    <name type="scientific">Citrus sinensis</name>
    <name type="common">Sweet orange</name>
    <name type="synonym">Citrus aurantium var. sinensis</name>
    <dbReference type="NCBI Taxonomy" id="2711"/>
    <lineage>
        <taxon>Eukaryota</taxon>
        <taxon>Viridiplantae</taxon>
        <taxon>Streptophyta</taxon>
        <taxon>Embryophyta</taxon>
        <taxon>Tracheophyta</taxon>
        <taxon>Spermatophyta</taxon>
        <taxon>Magnoliopsida</taxon>
        <taxon>eudicotyledons</taxon>
        <taxon>Gunneridae</taxon>
        <taxon>Pentapetalae</taxon>
        <taxon>rosids</taxon>
        <taxon>malvids</taxon>
        <taxon>Sapindales</taxon>
        <taxon>Rutaceae</taxon>
        <taxon>Aurantioideae</taxon>
        <taxon>Citrus</taxon>
    </lineage>
</organism>
<gene>
    <name evidence="8" type="ORF">CISIN_1g006252mg</name>
</gene>
<evidence type="ECO:0000256" key="7">
    <source>
        <dbReference type="SAM" id="Phobius"/>
    </source>
</evidence>
<accession>A0A067G0V7</accession>
<dbReference type="InterPro" id="IPR018120">
    <property type="entry name" value="Glyco_hydro_1_AS"/>
</dbReference>
<evidence type="ECO:0000256" key="2">
    <source>
        <dbReference type="ARBA" id="ARBA00022801"/>
    </source>
</evidence>
<dbReference type="SUPFAM" id="SSF51445">
    <property type="entry name" value="(Trans)glycosidases"/>
    <property type="match status" value="1"/>
</dbReference>
<evidence type="ECO:0000256" key="6">
    <source>
        <dbReference type="SAM" id="MobiDB-lite"/>
    </source>
</evidence>
<feature type="active site" description="Nucleophile" evidence="4">
    <location>
        <position position="393"/>
    </location>
</feature>
<dbReference type="PRINTS" id="PR00131">
    <property type="entry name" value="GLHYDRLASE1"/>
</dbReference>
<keyword evidence="7" id="KW-0472">Membrane</keyword>
<keyword evidence="7" id="KW-1133">Transmembrane helix</keyword>
<evidence type="ECO:0000256" key="3">
    <source>
        <dbReference type="ARBA" id="ARBA00023295"/>
    </source>
</evidence>
<sequence length="579" mass="65768">MTIVTLLVSATQLAGILVTVTVAANAFSFSRYRKKNLLPLRSPIDESADILASFNVDAEGEDEFFFGLATAPAHVEDRLNDAWLQFAEDEPRKKSYKEVLEPADALMGAAAGDGGSQQAPLPSNEVNKTKKKRKPVKLSIEAMIRGFQKYIEVDEGEEVSGENEVPTENEEVHHKVTAWHNVPHPEERLRFWSDPDIELKLAKDTGVSVFRLGIDWSRIMPAEPVNGLKETVNFAALERYKWIINRVRSYGMKVMLTLFHHSLPAWAGEYGGWKLEKTIDYFMDFTSTSTKSKVGVAHHVSFMRPYGLFDVTAVTLANTLTTFPYVDSISDRLDFIGINYYGQEVVSGPGLKLVETDEYSESGRGVYPDGLFRVLHQFHERYKHLNLPFIITENGVSDETDLIRRPYVIEHLLAVYAAMITGVPVIGYLFWTISDNWEWADGYGPKFGLVAVDRANNLARIPRPSYHLFTKVVTTGKVTREDRARAWSELQLAAKQKKTRPFYRAVNKHGLMYAGGLDEPTQRPYIQRDWRFGHYQMEGLQDPLSRLSRCILRPFSIIKKREPQKDDAELVVQPLQFSI</sequence>
<comment type="similarity">
    <text evidence="1 5">Belongs to the glycosyl hydrolase 1 family.</text>
</comment>
<dbReference type="Gene3D" id="3.20.20.80">
    <property type="entry name" value="Glycosidases"/>
    <property type="match status" value="2"/>
</dbReference>
<evidence type="ECO:0000313" key="9">
    <source>
        <dbReference type="Proteomes" id="UP000027120"/>
    </source>
</evidence>
<dbReference type="PANTHER" id="PTHR10353">
    <property type="entry name" value="GLYCOSYL HYDROLASE"/>
    <property type="match status" value="1"/>
</dbReference>
<keyword evidence="7" id="KW-0812">Transmembrane</keyword>
<protein>
    <recommendedName>
        <fullName evidence="10">Beta-glucosidase</fullName>
    </recommendedName>
</protein>
<feature type="transmembrane region" description="Helical" evidence="7">
    <location>
        <begin position="413"/>
        <end position="431"/>
    </location>
</feature>
<dbReference type="InterPro" id="IPR017853">
    <property type="entry name" value="GH"/>
</dbReference>
<dbReference type="InterPro" id="IPR001360">
    <property type="entry name" value="Glyco_hydro_1"/>
</dbReference>
<reference evidence="8 9" key="1">
    <citation type="submission" date="2014-04" db="EMBL/GenBank/DDBJ databases">
        <authorList>
            <consortium name="International Citrus Genome Consortium"/>
            <person name="Gmitter F."/>
            <person name="Chen C."/>
            <person name="Farmerie W."/>
            <person name="Harkins T."/>
            <person name="Desany B."/>
            <person name="Mohiuddin M."/>
            <person name="Kodira C."/>
            <person name="Borodovsky M."/>
            <person name="Lomsadze A."/>
            <person name="Burns P."/>
            <person name="Jenkins J."/>
            <person name="Prochnik S."/>
            <person name="Shu S."/>
            <person name="Chapman J."/>
            <person name="Pitluck S."/>
            <person name="Schmutz J."/>
            <person name="Rokhsar D."/>
        </authorList>
    </citation>
    <scope>NUCLEOTIDE SEQUENCE</scope>
</reference>
<dbReference type="SMR" id="A0A067G0V7"/>
<dbReference type="Pfam" id="PF00232">
    <property type="entry name" value="Glyco_hydro_1"/>
    <property type="match status" value="2"/>
</dbReference>